<dbReference type="Proteomes" id="UP000046090">
    <property type="component" value="Unassembled WGS sequence"/>
</dbReference>
<dbReference type="AlphaFoldDB" id="A0A0K2Y649"/>
<dbReference type="GeneID" id="76197852"/>
<name>A0A0K2Y649_HELHE</name>
<keyword evidence="2" id="KW-1185">Reference proteome</keyword>
<dbReference type="InterPro" id="IPR011032">
    <property type="entry name" value="GroES-like_sf"/>
</dbReference>
<dbReference type="RefSeq" id="WP_015106775.1">
    <property type="nucleotide sequence ID" value="NZ_AP026684.1"/>
</dbReference>
<reference evidence="2" key="1">
    <citation type="submission" date="2014-12" db="EMBL/GenBank/DDBJ databases">
        <authorList>
            <person name="Smet A."/>
        </authorList>
    </citation>
    <scope>NUCLEOTIDE SEQUENCE [LARGE SCALE GENOMIC DNA]</scope>
</reference>
<dbReference type="SUPFAM" id="SSF50129">
    <property type="entry name" value="GroES-like"/>
    <property type="match status" value="1"/>
</dbReference>
<dbReference type="Gene3D" id="3.90.180.10">
    <property type="entry name" value="Medium-chain alcohol dehydrogenases, catalytic domain"/>
    <property type="match status" value="1"/>
</dbReference>
<gene>
    <name evidence="1" type="ORF">HHE01_04470</name>
</gene>
<protein>
    <submittedName>
        <fullName evidence="1">Quinone oxidoreductase</fullName>
        <ecNumber evidence="1">1.6.5.5</ecNumber>
    </submittedName>
</protein>
<sequence>MRGAGVVCAVGTNVKNIQAGDAVSVISSFSLTQYGTYTKAANLPAHSAVKHPQNLSFKEMVASWMAFISTYGGLVKFTK</sequence>
<dbReference type="EMBL" id="CDMK01000002">
    <property type="protein sequence ID" value="CRI34646.1"/>
    <property type="molecule type" value="Genomic_DNA"/>
</dbReference>
<dbReference type="EC" id="1.6.5.5" evidence="1"/>
<keyword evidence="1" id="KW-0560">Oxidoreductase</keyword>
<proteinExistence type="predicted"/>
<accession>A0A0K2Y649</accession>
<dbReference type="GO" id="GO:0003960">
    <property type="term" value="F:quinone reductase (NADPH) activity"/>
    <property type="evidence" value="ECO:0007669"/>
    <property type="project" value="UniProtKB-EC"/>
</dbReference>
<evidence type="ECO:0000313" key="1">
    <source>
        <dbReference type="EMBL" id="CRI34646.1"/>
    </source>
</evidence>
<organism evidence="1 2">
    <name type="scientific">Helicobacter heilmannii</name>
    <dbReference type="NCBI Taxonomy" id="35817"/>
    <lineage>
        <taxon>Bacteria</taxon>
        <taxon>Pseudomonadati</taxon>
        <taxon>Campylobacterota</taxon>
        <taxon>Epsilonproteobacteria</taxon>
        <taxon>Campylobacterales</taxon>
        <taxon>Helicobacteraceae</taxon>
        <taxon>Helicobacter</taxon>
    </lineage>
</organism>
<evidence type="ECO:0000313" key="2">
    <source>
        <dbReference type="Proteomes" id="UP000046090"/>
    </source>
</evidence>